<evidence type="ECO:0000313" key="9">
    <source>
        <dbReference type="EMBL" id="PIK44351.1"/>
    </source>
</evidence>
<evidence type="ECO:0000256" key="3">
    <source>
        <dbReference type="ARBA" id="ARBA00022737"/>
    </source>
</evidence>
<feature type="compositionally biased region" description="Polar residues" evidence="5">
    <location>
        <begin position="299"/>
        <end position="314"/>
    </location>
</feature>
<dbReference type="Gene3D" id="3.90.810.10">
    <property type="entry name" value="CRIB domain"/>
    <property type="match status" value="1"/>
</dbReference>
<dbReference type="Proteomes" id="UP000230750">
    <property type="component" value="Unassembled WGS sequence"/>
</dbReference>
<evidence type="ECO:0000256" key="2">
    <source>
        <dbReference type="ARBA" id="ARBA00022553"/>
    </source>
</evidence>
<feature type="compositionally biased region" description="Basic and acidic residues" evidence="5">
    <location>
        <begin position="235"/>
        <end position="246"/>
    </location>
</feature>
<dbReference type="CDD" id="cd01205">
    <property type="entry name" value="EVH1_WASP-like"/>
    <property type="match status" value="1"/>
</dbReference>
<keyword evidence="3" id="KW-0677">Repeat</keyword>
<dbReference type="InterPro" id="IPR036936">
    <property type="entry name" value="CRIB_dom_sf"/>
</dbReference>
<keyword evidence="4" id="KW-0539">Nucleus</keyword>
<dbReference type="InterPro" id="IPR033927">
    <property type="entry name" value="WASPfam_EVH1"/>
</dbReference>
<evidence type="ECO:0000259" key="6">
    <source>
        <dbReference type="PROSITE" id="PS50108"/>
    </source>
</evidence>
<evidence type="ECO:0000256" key="5">
    <source>
        <dbReference type="SAM" id="MobiDB-lite"/>
    </source>
</evidence>
<feature type="region of interest" description="Disordered" evidence="5">
    <location>
        <begin position="119"/>
        <end position="167"/>
    </location>
</feature>
<dbReference type="GO" id="GO:0005634">
    <property type="term" value="C:nucleus"/>
    <property type="evidence" value="ECO:0007669"/>
    <property type="project" value="UniProtKB-SubCell"/>
</dbReference>
<feature type="compositionally biased region" description="Acidic residues" evidence="5">
    <location>
        <begin position="482"/>
        <end position="497"/>
    </location>
</feature>
<feature type="compositionally biased region" description="Basic residues" evidence="5">
    <location>
        <begin position="156"/>
        <end position="166"/>
    </location>
</feature>
<gene>
    <name evidence="9" type="ORF">BSL78_18793</name>
</gene>
<feature type="region of interest" description="Disordered" evidence="5">
    <location>
        <begin position="437"/>
        <end position="497"/>
    </location>
</feature>
<feature type="region of interest" description="Disordered" evidence="5">
    <location>
        <begin position="235"/>
        <end position="314"/>
    </location>
</feature>
<dbReference type="SMART" id="SM00461">
    <property type="entry name" value="WH1"/>
    <property type="match status" value="1"/>
</dbReference>
<dbReference type="Gene3D" id="2.30.29.30">
    <property type="entry name" value="Pleckstrin-homology domain (PH domain)/Phosphotyrosine-binding domain (PTB)"/>
    <property type="match status" value="1"/>
</dbReference>
<dbReference type="PROSITE" id="PS50229">
    <property type="entry name" value="WH1"/>
    <property type="match status" value="1"/>
</dbReference>
<dbReference type="OrthoDB" id="8963340at2759"/>
<dbReference type="InterPro" id="IPR011993">
    <property type="entry name" value="PH-like_dom_sf"/>
</dbReference>
<comment type="caution">
    <text evidence="9">The sequence shown here is derived from an EMBL/GenBank/DDBJ whole genome shotgun (WGS) entry which is preliminary data.</text>
</comment>
<keyword evidence="10" id="KW-1185">Reference proteome</keyword>
<organism evidence="9 10">
    <name type="scientific">Stichopus japonicus</name>
    <name type="common">Sea cucumber</name>
    <dbReference type="NCBI Taxonomy" id="307972"/>
    <lineage>
        <taxon>Eukaryota</taxon>
        <taxon>Metazoa</taxon>
        <taxon>Echinodermata</taxon>
        <taxon>Eleutherozoa</taxon>
        <taxon>Echinozoa</taxon>
        <taxon>Holothuroidea</taxon>
        <taxon>Aspidochirotacea</taxon>
        <taxon>Aspidochirotida</taxon>
        <taxon>Stichopodidae</taxon>
        <taxon>Apostichopus</taxon>
    </lineage>
</organism>
<dbReference type="Pfam" id="PF02205">
    <property type="entry name" value="WH2"/>
    <property type="match status" value="2"/>
</dbReference>
<evidence type="ECO:0000256" key="4">
    <source>
        <dbReference type="ARBA" id="ARBA00023242"/>
    </source>
</evidence>
<comment type="subcellular location">
    <subcellularLocation>
        <location evidence="1">Nucleus</location>
    </subcellularLocation>
</comment>
<feature type="compositionally biased region" description="Pro residues" evidence="5">
    <location>
        <begin position="259"/>
        <end position="293"/>
    </location>
</feature>
<name>A0A2G8K8L1_STIJA</name>
<accession>A0A2G8K8L1</accession>
<proteinExistence type="predicted"/>
<evidence type="ECO:0000259" key="7">
    <source>
        <dbReference type="PROSITE" id="PS50229"/>
    </source>
</evidence>
<evidence type="ECO:0000313" key="10">
    <source>
        <dbReference type="Proteomes" id="UP000230750"/>
    </source>
</evidence>
<dbReference type="InterPro" id="IPR000095">
    <property type="entry name" value="CRIB_dom"/>
</dbReference>
<protein>
    <submittedName>
        <fullName evidence="9">Putative neural Wiskott-Aldrich syndrome protein</fullName>
    </submittedName>
</protein>
<feature type="domain" description="WH2" evidence="8">
    <location>
        <begin position="398"/>
        <end position="415"/>
    </location>
</feature>
<evidence type="ECO:0000256" key="1">
    <source>
        <dbReference type="ARBA" id="ARBA00004123"/>
    </source>
</evidence>
<dbReference type="SUPFAM" id="SSF50729">
    <property type="entry name" value="PH domain-like"/>
    <property type="match status" value="1"/>
</dbReference>
<dbReference type="SMART" id="SM00246">
    <property type="entry name" value="WH2"/>
    <property type="match status" value="2"/>
</dbReference>
<dbReference type="STRING" id="307972.A0A2G8K8L1"/>
<dbReference type="Gene3D" id="6.10.280.150">
    <property type="match status" value="1"/>
</dbReference>
<dbReference type="Pfam" id="PF00568">
    <property type="entry name" value="WH1"/>
    <property type="match status" value="1"/>
</dbReference>
<evidence type="ECO:0000259" key="8">
    <source>
        <dbReference type="PROSITE" id="PS51082"/>
    </source>
</evidence>
<sequence>MLTPFSGTFASAVVQIFRFGNSNNNSNYYNKTWTKQCCGVACFVKDHQLRSFFFRVYDIMSRTKIFEHELYHHFVYNRRQAFFHDFEGEDYWIGLNFANDTEGEIFNDAVQKHLLIKRQRKKGLRRAPPPTPPPQSVMMSIPAPPAKPEKSNKKNKDIKKKKKHRISAADITGPSNFVHLSHVGYGDSSQTYDDDIREWCKNVGLADNVQEKQLEFIKTWVQQRGGLEFVKKQEEIEKEKEKEKKTAFSVSTRKSSKRGPPPPVPTSFVSPPSPNRGPPPPLPSNSAPSPPPSSRGSYHLNQRPHSMHSPSNYTTLVREQVTDVPSRLRLHRWNHPNTLKWVVSTIITANATTAATTATSISQYHRRWTSPTSPTTTPPPTKPPSDSGFPSPPRQGESRGRLLSEIQSGVTLKPAASVSNNVDARSSLLDQIRGGFALKPVEDRDSDGDSESTHSDEFGSMGAALRQALEKRDQAIRGNSDGESEESDEYDSDDWDD</sequence>
<feature type="domain" description="WH2" evidence="8">
    <location>
        <begin position="424"/>
        <end position="441"/>
    </location>
</feature>
<dbReference type="PROSITE" id="PS50108">
    <property type="entry name" value="CRIB"/>
    <property type="match status" value="1"/>
</dbReference>
<dbReference type="EMBL" id="MRZV01000782">
    <property type="protein sequence ID" value="PIK44351.1"/>
    <property type="molecule type" value="Genomic_DNA"/>
</dbReference>
<feature type="region of interest" description="Disordered" evidence="5">
    <location>
        <begin position="357"/>
        <end position="400"/>
    </location>
</feature>
<dbReference type="PROSITE" id="PS51082">
    <property type="entry name" value="WH2"/>
    <property type="match status" value="2"/>
</dbReference>
<dbReference type="InterPro" id="IPR003124">
    <property type="entry name" value="WH2_dom"/>
</dbReference>
<feature type="domain" description="CRIB" evidence="6">
    <location>
        <begin position="171"/>
        <end position="184"/>
    </location>
</feature>
<dbReference type="InterPro" id="IPR000697">
    <property type="entry name" value="WH1/EVH1_dom"/>
</dbReference>
<dbReference type="AlphaFoldDB" id="A0A2G8K8L1"/>
<feature type="domain" description="WH1" evidence="7">
    <location>
        <begin position="1"/>
        <end position="117"/>
    </location>
</feature>
<keyword evidence="2" id="KW-0597">Phosphoprotein</keyword>
<reference evidence="9 10" key="1">
    <citation type="journal article" date="2017" name="PLoS Biol.">
        <title>The sea cucumber genome provides insights into morphological evolution and visceral regeneration.</title>
        <authorList>
            <person name="Zhang X."/>
            <person name="Sun L."/>
            <person name="Yuan J."/>
            <person name="Sun Y."/>
            <person name="Gao Y."/>
            <person name="Zhang L."/>
            <person name="Li S."/>
            <person name="Dai H."/>
            <person name="Hamel J.F."/>
            <person name="Liu C."/>
            <person name="Yu Y."/>
            <person name="Liu S."/>
            <person name="Lin W."/>
            <person name="Guo K."/>
            <person name="Jin S."/>
            <person name="Xu P."/>
            <person name="Storey K.B."/>
            <person name="Huan P."/>
            <person name="Zhang T."/>
            <person name="Zhou Y."/>
            <person name="Zhang J."/>
            <person name="Lin C."/>
            <person name="Li X."/>
            <person name="Xing L."/>
            <person name="Huo D."/>
            <person name="Sun M."/>
            <person name="Wang L."/>
            <person name="Mercier A."/>
            <person name="Li F."/>
            <person name="Yang H."/>
            <person name="Xiang J."/>
        </authorList>
    </citation>
    <scope>NUCLEOTIDE SEQUENCE [LARGE SCALE GENOMIC DNA]</scope>
    <source>
        <strain evidence="9">Shaxun</strain>
        <tissue evidence="9">Muscle</tissue>
    </source>
</reference>
<dbReference type="GO" id="GO:0003779">
    <property type="term" value="F:actin binding"/>
    <property type="evidence" value="ECO:0007669"/>
    <property type="project" value="InterPro"/>
</dbReference>